<reference evidence="2" key="2">
    <citation type="submission" date="2020-12" db="EMBL/GenBank/DDBJ databases">
        <authorList>
            <person name="Kanost M."/>
        </authorList>
    </citation>
    <scope>NUCLEOTIDE SEQUENCE</scope>
</reference>
<name>A0A921ZF37_MANSE</name>
<dbReference type="EMBL" id="JH668513">
    <property type="protein sequence ID" value="KAG6456458.1"/>
    <property type="molecule type" value="Genomic_DNA"/>
</dbReference>
<feature type="non-terminal residue" evidence="2">
    <location>
        <position position="1"/>
    </location>
</feature>
<feature type="compositionally biased region" description="Basic residues" evidence="1">
    <location>
        <begin position="98"/>
        <end position="110"/>
    </location>
</feature>
<dbReference type="AlphaFoldDB" id="A0A921ZF37"/>
<protein>
    <submittedName>
        <fullName evidence="2">Uncharacterized protein</fullName>
    </submittedName>
</protein>
<feature type="non-terminal residue" evidence="2">
    <location>
        <position position="110"/>
    </location>
</feature>
<gene>
    <name evidence="2" type="ORF">O3G_MSEX009756</name>
</gene>
<organism evidence="2 3">
    <name type="scientific">Manduca sexta</name>
    <name type="common">Tobacco hawkmoth</name>
    <name type="synonym">Tobacco hornworm</name>
    <dbReference type="NCBI Taxonomy" id="7130"/>
    <lineage>
        <taxon>Eukaryota</taxon>
        <taxon>Metazoa</taxon>
        <taxon>Ecdysozoa</taxon>
        <taxon>Arthropoda</taxon>
        <taxon>Hexapoda</taxon>
        <taxon>Insecta</taxon>
        <taxon>Pterygota</taxon>
        <taxon>Neoptera</taxon>
        <taxon>Endopterygota</taxon>
        <taxon>Lepidoptera</taxon>
        <taxon>Glossata</taxon>
        <taxon>Ditrysia</taxon>
        <taxon>Bombycoidea</taxon>
        <taxon>Sphingidae</taxon>
        <taxon>Sphinginae</taxon>
        <taxon>Sphingini</taxon>
        <taxon>Manduca</taxon>
    </lineage>
</organism>
<evidence type="ECO:0000256" key="1">
    <source>
        <dbReference type="SAM" id="MobiDB-lite"/>
    </source>
</evidence>
<proteinExistence type="predicted"/>
<reference evidence="2" key="1">
    <citation type="journal article" date="2016" name="Insect Biochem. Mol. Biol.">
        <title>Multifaceted biological insights from a draft genome sequence of the tobacco hornworm moth, Manduca sexta.</title>
        <authorList>
            <person name="Kanost M.R."/>
            <person name="Arrese E.L."/>
            <person name="Cao X."/>
            <person name="Chen Y.R."/>
            <person name="Chellapilla S."/>
            <person name="Goldsmith M.R."/>
            <person name="Grosse-Wilde E."/>
            <person name="Heckel D.G."/>
            <person name="Herndon N."/>
            <person name="Jiang H."/>
            <person name="Papanicolaou A."/>
            <person name="Qu J."/>
            <person name="Soulages J.L."/>
            <person name="Vogel H."/>
            <person name="Walters J."/>
            <person name="Waterhouse R.M."/>
            <person name="Ahn S.J."/>
            <person name="Almeida F.C."/>
            <person name="An C."/>
            <person name="Aqrawi P."/>
            <person name="Bretschneider A."/>
            <person name="Bryant W.B."/>
            <person name="Bucks S."/>
            <person name="Chao H."/>
            <person name="Chevignon G."/>
            <person name="Christen J.M."/>
            <person name="Clarke D.F."/>
            <person name="Dittmer N.T."/>
            <person name="Ferguson L.C.F."/>
            <person name="Garavelou S."/>
            <person name="Gordon K.H.J."/>
            <person name="Gunaratna R.T."/>
            <person name="Han Y."/>
            <person name="Hauser F."/>
            <person name="He Y."/>
            <person name="Heidel-Fischer H."/>
            <person name="Hirsh A."/>
            <person name="Hu Y."/>
            <person name="Jiang H."/>
            <person name="Kalra D."/>
            <person name="Klinner C."/>
            <person name="Konig C."/>
            <person name="Kovar C."/>
            <person name="Kroll A.R."/>
            <person name="Kuwar S.S."/>
            <person name="Lee S.L."/>
            <person name="Lehman R."/>
            <person name="Li K."/>
            <person name="Li Z."/>
            <person name="Liang H."/>
            <person name="Lovelace S."/>
            <person name="Lu Z."/>
            <person name="Mansfield J.H."/>
            <person name="McCulloch K.J."/>
            <person name="Mathew T."/>
            <person name="Morton B."/>
            <person name="Muzny D.M."/>
            <person name="Neunemann D."/>
            <person name="Ongeri F."/>
            <person name="Pauchet Y."/>
            <person name="Pu L.L."/>
            <person name="Pyrousis I."/>
            <person name="Rao X.J."/>
            <person name="Redding A."/>
            <person name="Roesel C."/>
            <person name="Sanchez-Gracia A."/>
            <person name="Schaack S."/>
            <person name="Shukla A."/>
            <person name="Tetreau G."/>
            <person name="Wang Y."/>
            <person name="Xiong G.H."/>
            <person name="Traut W."/>
            <person name="Walsh T.K."/>
            <person name="Worley K.C."/>
            <person name="Wu D."/>
            <person name="Wu W."/>
            <person name="Wu Y.Q."/>
            <person name="Zhang X."/>
            <person name="Zou Z."/>
            <person name="Zucker H."/>
            <person name="Briscoe A.D."/>
            <person name="Burmester T."/>
            <person name="Clem R.J."/>
            <person name="Feyereisen R."/>
            <person name="Grimmelikhuijzen C.J.P."/>
            <person name="Hamodrakas S.J."/>
            <person name="Hansson B.S."/>
            <person name="Huguet E."/>
            <person name="Jermiin L.S."/>
            <person name="Lan Q."/>
            <person name="Lehman H.K."/>
            <person name="Lorenzen M."/>
            <person name="Merzendorfer H."/>
            <person name="Michalopoulos I."/>
            <person name="Morton D.B."/>
            <person name="Muthukrishnan S."/>
            <person name="Oakeshott J.G."/>
            <person name="Palmer W."/>
            <person name="Park Y."/>
            <person name="Passarelli A.L."/>
            <person name="Rozas J."/>
            <person name="Schwartz L.M."/>
            <person name="Smith W."/>
            <person name="Southgate A."/>
            <person name="Vilcinskas A."/>
            <person name="Vogt R."/>
            <person name="Wang P."/>
            <person name="Werren J."/>
            <person name="Yu X.Q."/>
            <person name="Zhou J.J."/>
            <person name="Brown S.J."/>
            <person name="Scherer S.E."/>
            <person name="Richards S."/>
            <person name="Blissard G.W."/>
        </authorList>
    </citation>
    <scope>NUCLEOTIDE SEQUENCE</scope>
</reference>
<evidence type="ECO:0000313" key="3">
    <source>
        <dbReference type="Proteomes" id="UP000791440"/>
    </source>
</evidence>
<feature type="compositionally biased region" description="Polar residues" evidence="1">
    <location>
        <begin position="76"/>
        <end position="89"/>
    </location>
</feature>
<accession>A0A921ZF37</accession>
<sequence>RQVRPPCGVVGVRVRHDSSLLATRRVISTMRPADLYRRKGDNLSGLSGCVISAAYAPRAAADPSHSHSHFSTVINKLHNPTQQSVNRPMNRTREYTAARRRSPPRRAARR</sequence>
<evidence type="ECO:0000313" key="2">
    <source>
        <dbReference type="EMBL" id="KAG6456458.1"/>
    </source>
</evidence>
<keyword evidence="3" id="KW-1185">Reference proteome</keyword>
<feature type="region of interest" description="Disordered" evidence="1">
    <location>
        <begin position="76"/>
        <end position="110"/>
    </location>
</feature>
<dbReference type="Proteomes" id="UP000791440">
    <property type="component" value="Unassembled WGS sequence"/>
</dbReference>
<comment type="caution">
    <text evidence="2">The sequence shown here is derived from an EMBL/GenBank/DDBJ whole genome shotgun (WGS) entry which is preliminary data.</text>
</comment>